<evidence type="ECO:0000256" key="6">
    <source>
        <dbReference type="ARBA" id="ARBA00023163"/>
    </source>
</evidence>
<reference evidence="7 8" key="1">
    <citation type="journal article" date="2022" name="Microbiol. Resour. Announc.">
        <title>Complete Genome Sequences of Thermus Strains Isolated from Senami Hot Spring in Japan.</title>
        <authorList>
            <person name="Miyazaki K."/>
        </authorList>
    </citation>
    <scope>NUCLEOTIDE SEQUENCE [LARGE SCALE GENOMIC DNA]</scope>
    <source>
        <strain evidence="7 8">SNM4-1</strain>
    </source>
</reference>
<evidence type="ECO:0000256" key="2">
    <source>
        <dbReference type="ARBA" id="ARBA00022491"/>
    </source>
</evidence>
<gene>
    <name evidence="7" type="ORF">TbrSNM41_21330</name>
</gene>
<dbReference type="Pfam" id="PF01475">
    <property type="entry name" value="FUR"/>
    <property type="match status" value="1"/>
</dbReference>
<keyword evidence="6" id="KW-0804">Transcription</keyword>
<keyword evidence="4" id="KW-0805">Transcription regulation</keyword>
<dbReference type="InterPro" id="IPR043135">
    <property type="entry name" value="Fur_C"/>
</dbReference>
<proteinExistence type="inferred from homology"/>
<accession>A0ABM7XM21</accession>
<dbReference type="SUPFAM" id="SSF46785">
    <property type="entry name" value="Winged helix' DNA-binding domain"/>
    <property type="match status" value="1"/>
</dbReference>
<sequence>MGLMALKRLTRQRKAILEVVQKAHHHPDAAWIYQEVRKVVPKVSLGTVYRTLEALVAEGYLVPITKAGEATRYDANLHPHLHLICEACGAIVDLEVALPDLVTLAQEAHPGVEVRAAEVAFRGLCPTCKAAPRG</sequence>
<dbReference type="CDD" id="cd07153">
    <property type="entry name" value="Fur_like"/>
    <property type="match status" value="1"/>
</dbReference>
<name>A0ABM7XM21_THEBO</name>
<evidence type="ECO:0000256" key="4">
    <source>
        <dbReference type="ARBA" id="ARBA00023015"/>
    </source>
</evidence>
<comment type="similarity">
    <text evidence="1">Belongs to the Fur family.</text>
</comment>
<keyword evidence="2" id="KW-0678">Repressor</keyword>
<evidence type="ECO:0000256" key="3">
    <source>
        <dbReference type="ARBA" id="ARBA00022833"/>
    </source>
</evidence>
<evidence type="ECO:0000313" key="8">
    <source>
        <dbReference type="Proteomes" id="UP000831120"/>
    </source>
</evidence>
<dbReference type="InterPro" id="IPR036390">
    <property type="entry name" value="WH_DNA-bd_sf"/>
</dbReference>
<protein>
    <submittedName>
        <fullName evidence="7">Transcriptional repressor</fullName>
    </submittedName>
</protein>
<dbReference type="NCBIfam" id="NF047406">
    <property type="entry name" value="TransRegPerRTherm"/>
    <property type="match status" value="1"/>
</dbReference>
<keyword evidence="3" id="KW-0862">Zinc</keyword>
<dbReference type="Proteomes" id="UP000831120">
    <property type="component" value="Chromosome"/>
</dbReference>
<evidence type="ECO:0000313" key="7">
    <source>
        <dbReference type="EMBL" id="BDG17399.1"/>
    </source>
</evidence>
<evidence type="ECO:0000256" key="1">
    <source>
        <dbReference type="ARBA" id="ARBA00007957"/>
    </source>
</evidence>
<dbReference type="PANTHER" id="PTHR33202:SF22">
    <property type="entry name" value="HYDROGEN PEROXIDE SENSITIVE REPRESSOR"/>
    <property type="match status" value="1"/>
</dbReference>
<organism evidence="7 8">
    <name type="scientific">Thermus brockianus</name>
    <dbReference type="NCBI Taxonomy" id="56956"/>
    <lineage>
        <taxon>Bacteria</taxon>
        <taxon>Thermotogati</taxon>
        <taxon>Deinococcota</taxon>
        <taxon>Deinococci</taxon>
        <taxon>Thermales</taxon>
        <taxon>Thermaceae</taxon>
        <taxon>Thermus</taxon>
    </lineage>
</organism>
<dbReference type="PANTHER" id="PTHR33202">
    <property type="entry name" value="ZINC UPTAKE REGULATION PROTEIN"/>
    <property type="match status" value="1"/>
</dbReference>
<keyword evidence="8" id="KW-1185">Reference proteome</keyword>
<dbReference type="Gene3D" id="3.30.1490.190">
    <property type="match status" value="1"/>
</dbReference>
<dbReference type="InterPro" id="IPR002481">
    <property type="entry name" value="FUR"/>
</dbReference>
<dbReference type="EMBL" id="AP025593">
    <property type="protein sequence ID" value="BDG17399.1"/>
    <property type="molecule type" value="Genomic_DNA"/>
</dbReference>
<evidence type="ECO:0000256" key="5">
    <source>
        <dbReference type="ARBA" id="ARBA00023125"/>
    </source>
</evidence>
<dbReference type="Gene3D" id="1.10.10.10">
    <property type="entry name" value="Winged helix-like DNA-binding domain superfamily/Winged helix DNA-binding domain"/>
    <property type="match status" value="1"/>
</dbReference>
<keyword evidence="5" id="KW-0238">DNA-binding</keyword>
<dbReference type="InterPro" id="IPR036388">
    <property type="entry name" value="WH-like_DNA-bd_sf"/>
</dbReference>